<dbReference type="AlphaFoldDB" id="A0A2S6NHJ0"/>
<dbReference type="Proteomes" id="UP000239724">
    <property type="component" value="Unassembled WGS sequence"/>
</dbReference>
<dbReference type="Pfam" id="PF13546">
    <property type="entry name" value="DDE_5"/>
    <property type="match status" value="1"/>
</dbReference>
<feature type="region of interest" description="Disordered" evidence="1">
    <location>
        <begin position="387"/>
        <end position="426"/>
    </location>
</feature>
<dbReference type="InterPro" id="IPR012337">
    <property type="entry name" value="RNaseH-like_sf"/>
</dbReference>
<dbReference type="OrthoDB" id="583339at2"/>
<name>A0A2S6NHJ0_RHOGL</name>
<evidence type="ECO:0000313" key="3">
    <source>
        <dbReference type="EMBL" id="PPQ34070.1"/>
    </source>
</evidence>
<dbReference type="RefSeq" id="WP_158258365.1">
    <property type="nucleotide sequence ID" value="NZ_NHRY01000131.1"/>
</dbReference>
<dbReference type="EMBL" id="NHRY01000131">
    <property type="protein sequence ID" value="PPQ34070.1"/>
    <property type="molecule type" value="Genomic_DNA"/>
</dbReference>
<gene>
    <name evidence="3" type="ORF">CCS01_12570</name>
</gene>
<dbReference type="InterPro" id="IPR038721">
    <property type="entry name" value="IS701-like_DDE_dom"/>
</dbReference>
<evidence type="ECO:0000313" key="4">
    <source>
        <dbReference type="Proteomes" id="UP000239724"/>
    </source>
</evidence>
<dbReference type="InterPro" id="IPR039365">
    <property type="entry name" value="IS701-like"/>
</dbReference>
<dbReference type="NCBIfam" id="NF033540">
    <property type="entry name" value="transpos_IS701"/>
    <property type="match status" value="1"/>
</dbReference>
<accession>A0A2S6NHJ0</accession>
<proteinExistence type="predicted"/>
<dbReference type="PANTHER" id="PTHR33627:SF1">
    <property type="entry name" value="TRANSPOSASE"/>
    <property type="match status" value="1"/>
</dbReference>
<protein>
    <recommendedName>
        <fullName evidence="2">Transposase IS701-like DDE domain-containing protein</fullName>
    </recommendedName>
</protein>
<dbReference type="SUPFAM" id="SSF53098">
    <property type="entry name" value="Ribonuclease H-like"/>
    <property type="match status" value="1"/>
</dbReference>
<feature type="domain" description="Transposase IS701-like DDE" evidence="2">
    <location>
        <begin position="7"/>
        <end position="255"/>
    </location>
</feature>
<evidence type="ECO:0000256" key="1">
    <source>
        <dbReference type="SAM" id="MobiDB-lite"/>
    </source>
</evidence>
<evidence type="ECO:0000259" key="2">
    <source>
        <dbReference type="Pfam" id="PF13546"/>
    </source>
</evidence>
<reference evidence="3 4" key="1">
    <citation type="journal article" date="2018" name="Arch. Microbiol.">
        <title>New insights into the metabolic potential of the phototrophic purple bacterium Rhodopila globiformis DSM 161(T) from its draft genome sequence and evidence for a vanadium-dependent nitrogenase.</title>
        <authorList>
            <person name="Imhoff J.F."/>
            <person name="Rahn T."/>
            <person name="Kunzel S."/>
            <person name="Neulinger S.C."/>
        </authorList>
    </citation>
    <scope>NUCLEOTIDE SEQUENCE [LARGE SCALE GENOMIC DNA]</scope>
    <source>
        <strain evidence="3 4">DSM 161</strain>
    </source>
</reference>
<sequence length="426" mass="47527">MAQRYLHGLAQAEAATFAAMAAVVENGCAQQFQHFISHAPWRHEPVIDQIGRDADRLLGGKPDSALLIDESSFVKQGDRSVGVARQWCGRLGKVDNCQVAVFAVLTDGARHTPVDMRLYLPQGWIKDPARCDRAEIPIEARTMRTKTELALEMVRATRARGMRFGWVGVDGGYGKEPAFLRALDDLGEVFVADVHATQRVWTKPPGLHVPAPKAKGRTPGKLQAAVDNITVEKLVAGFGADDWTRGTLRDSTRGPLRVDIAHRRVWVWDGEEAAARCWHLVVRREIAAPKTIKYSLSNAPAETSLQRLAQMQGGRYWVERAFEDAKGECGLADYQAVGWRAWHHHVTMVMLAMLFIVEQRVAHQPGLALLTPRDIVEMLKETLPHKPQGKQALVNQINQRHARRRSAIESRHRAQRNPAGRARSPP</sequence>
<keyword evidence="4" id="KW-1185">Reference proteome</keyword>
<organism evidence="3 4">
    <name type="scientific">Rhodopila globiformis</name>
    <name type="common">Rhodopseudomonas globiformis</name>
    <dbReference type="NCBI Taxonomy" id="1071"/>
    <lineage>
        <taxon>Bacteria</taxon>
        <taxon>Pseudomonadati</taxon>
        <taxon>Pseudomonadota</taxon>
        <taxon>Alphaproteobacteria</taxon>
        <taxon>Acetobacterales</taxon>
        <taxon>Acetobacteraceae</taxon>
        <taxon>Rhodopila</taxon>
    </lineage>
</organism>
<comment type="caution">
    <text evidence="3">The sequence shown here is derived from an EMBL/GenBank/DDBJ whole genome shotgun (WGS) entry which is preliminary data.</text>
</comment>
<dbReference type="PANTHER" id="PTHR33627">
    <property type="entry name" value="TRANSPOSASE"/>
    <property type="match status" value="1"/>
</dbReference>